<evidence type="ECO:0000256" key="2">
    <source>
        <dbReference type="SAM" id="SignalP"/>
    </source>
</evidence>
<gene>
    <name evidence="3" type="ORF">CHIRRI_LOCUS13040</name>
</gene>
<name>A0A9N9WZR2_9DIPT</name>
<feature type="chain" id="PRO_5040373264" evidence="2">
    <location>
        <begin position="22"/>
        <end position="136"/>
    </location>
</feature>
<feature type="signal peptide" evidence="2">
    <location>
        <begin position="1"/>
        <end position="21"/>
    </location>
</feature>
<sequence length="136" mass="14516">MDYLGCCAGGCICFLFGAACAAKCCEDDETAPAPVGAIPYPTDNPVTNQPTSMPLPNTDVGWTITRPQEQPYPELNSDCPYPPVLPYPPQSSIPSPSMSNRTQPPAPSAPYPTNSSSQEPQDCPPKYEDAINLIPK</sequence>
<feature type="compositionally biased region" description="Polar residues" evidence="1">
    <location>
        <begin position="44"/>
        <end position="55"/>
    </location>
</feature>
<keyword evidence="2" id="KW-0732">Signal</keyword>
<accession>A0A9N9WZR2</accession>
<dbReference type="EMBL" id="OU895880">
    <property type="protein sequence ID" value="CAG9810223.1"/>
    <property type="molecule type" value="Genomic_DNA"/>
</dbReference>
<organism evidence="3 4">
    <name type="scientific">Chironomus riparius</name>
    <dbReference type="NCBI Taxonomy" id="315576"/>
    <lineage>
        <taxon>Eukaryota</taxon>
        <taxon>Metazoa</taxon>
        <taxon>Ecdysozoa</taxon>
        <taxon>Arthropoda</taxon>
        <taxon>Hexapoda</taxon>
        <taxon>Insecta</taxon>
        <taxon>Pterygota</taxon>
        <taxon>Neoptera</taxon>
        <taxon>Endopterygota</taxon>
        <taxon>Diptera</taxon>
        <taxon>Nematocera</taxon>
        <taxon>Chironomoidea</taxon>
        <taxon>Chironomidae</taxon>
        <taxon>Chironominae</taxon>
        <taxon>Chironomus</taxon>
    </lineage>
</organism>
<feature type="region of interest" description="Disordered" evidence="1">
    <location>
        <begin position="34"/>
        <end position="136"/>
    </location>
</feature>
<reference evidence="3" key="2">
    <citation type="submission" date="2022-10" db="EMBL/GenBank/DDBJ databases">
        <authorList>
            <consortium name="ENA_rothamsted_submissions"/>
            <consortium name="culmorum"/>
            <person name="King R."/>
        </authorList>
    </citation>
    <scope>NUCLEOTIDE SEQUENCE</scope>
</reference>
<feature type="compositionally biased region" description="Polar residues" evidence="1">
    <location>
        <begin position="111"/>
        <end position="120"/>
    </location>
</feature>
<feature type="compositionally biased region" description="Pro residues" evidence="1">
    <location>
        <begin position="80"/>
        <end position="91"/>
    </location>
</feature>
<dbReference type="AlphaFoldDB" id="A0A9N9WZR2"/>
<dbReference type="Proteomes" id="UP001153620">
    <property type="component" value="Chromosome 4"/>
</dbReference>
<evidence type="ECO:0000313" key="4">
    <source>
        <dbReference type="Proteomes" id="UP001153620"/>
    </source>
</evidence>
<reference evidence="3" key="1">
    <citation type="submission" date="2022-01" db="EMBL/GenBank/DDBJ databases">
        <authorList>
            <person name="King R."/>
        </authorList>
    </citation>
    <scope>NUCLEOTIDE SEQUENCE</scope>
</reference>
<protein>
    <submittedName>
        <fullName evidence="3">Uncharacterized protein</fullName>
    </submittedName>
</protein>
<keyword evidence="4" id="KW-1185">Reference proteome</keyword>
<proteinExistence type="predicted"/>
<evidence type="ECO:0000256" key="1">
    <source>
        <dbReference type="SAM" id="MobiDB-lite"/>
    </source>
</evidence>
<evidence type="ECO:0000313" key="3">
    <source>
        <dbReference type="EMBL" id="CAG9810223.1"/>
    </source>
</evidence>